<keyword evidence="4" id="KW-0808">Transferase</keyword>
<dbReference type="AlphaFoldDB" id="A0A1A8XJZ3"/>
<proteinExistence type="inferred from homology"/>
<dbReference type="SUPFAM" id="SSF53271">
    <property type="entry name" value="PRTase-like"/>
    <property type="match status" value="1"/>
</dbReference>
<dbReference type="PANTHER" id="PTHR47505">
    <property type="entry name" value="DNA UTILIZATION PROTEIN YHGH"/>
    <property type="match status" value="1"/>
</dbReference>
<keyword evidence="4" id="KW-0328">Glycosyltransferase</keyword>
<dbReference type="CDD" id="cd06223">
    <property type="entry name" value="PRTases_typeI"/>
    <property type="match status" value="1"/>
</dbReference>
<keyword evidence="5" id="KW-1185">Reference proteome</keyword>
<dbReference type="InterPro" id="IPR051910">
    <property type="entry name" value="ComF/GntX_DNA_util-trans"/>
</dbReference>
<evidence type="ECO:0000313" key="5">
    <source>
        <dbReference type="Proteomes" id="UP000199600"/>
    </source>
</evidence>
<dbReference type="PANTHER" id="PTHR47505:SF1">
    <property type="entry name" value="DNA UTILIZATION PROTEIN YHGH"/>
    <property type="match status" value="1"/>
</dbReference>
<dbReference type="Pfam" id="PF18912">
    <property type="entry name" value="DZR_2"/>
    <property type="match status" value="1"/>
</dbReference>
<comment type="similarity">
    <text evidence="1">Belongs to the ComF/GntX family.</text>
</comment>
<dbReference type="InterPro" id="IPR000836">
    <property type="entry name" value="PRTase_dom"/>
</dbReference>
<gene>
    <name evidence="4" type="ORF">PROAA_1400016</name>
</gene>
<dbReference type="Pfam" id="PF00156">
    <property type="entry name" value="Pribosyltran"/>
    <property type="match status" value="1"/>
</dbReference>
<evidence type="ECO:0000259" key="2">
    <source>
        <dbReference type="Pfam" id="PF00156"/>
    </source>
</evidence>
<dbReference type="InterPro" id="IPR029057">
    <property type="entry name" value="PRTase-like"/>
</dbReference>
<dbReference type="InterPro" id="IPR044005">
    <property type="entry name" value="DZR_2"/>
</dbReference>
<feature type="domain" description="Phosphoribosyltransferase" evidence="2">
    <location>
        <begin position="184"/>
        <end position="238"/>
    </location>
</feature>
<dbReference type="EMBL" id="FLQY01000047">
    <property type="protein sequence ID" value="SBT05006.1"/>
    <property type="molecule type" value="Genomic_DNA"/>
</dbReference>
<evidence type="ECO:0000256" key="1">
    <source>
        <dbReference type="ARBA" id="ARBA00008007"/>
    </source>
</evidence>
<evidence type="ECO:0000259" key="3">
    <source>
        <dbReference type="Pfam" id="PF18912"/>
    </source>
</evidence>
<name>A0A1A8XJZ3_9RHOO</name>
<sequence length="244" mass="27029">MSILTQNRGLKARLISHLRYELGQVLEQDCLLCTASNARDILCEACASELARLEEPRCPRCAIPTEHGEVCGRCLTSPPHFDATLAAYRYDFPLDKLVQSFKYGQRLALGVYFGQQLAALGKRIVADLIIPLPLHPERLRARGFNQALEIARPVGKALSLPIDATSCRRMRNTPAQTRLAWRDRAKNVRGAFHCSSDFTGRRVILVDDVMTTGASLDECARTLKLHGAAEITLLVVARALPKPL</sequence>
<protein>
    <submittedName>
        <fullName evidence="4">Phosphoribosyltransferase</fullName>
    </submittedName>
</protein>
<dbReference type="GO" id="GO:0016757">
    <property type="term" value="F:glycosyltransferase activity"/>
    <property type="evidence" value="ECO:0007669"/>
    <property type="project" value="UniProtKB-KW"/>
</dbReference>
<feature type="domain" description="Double zinc ribbon" evidence="3">
    <location>
        <begin position="27"/>
        <end position="75"/>
    </location>
</feature>
<organism evidence="4 5">
    <name type="scientific">Candidatus Propionivibrio aalborgensis</name>
    <dbReference type="NCBI Taxonomy" id="1860101"/>
    <lineage>
        <taxon>Bacteria</taxon>
        <taxon>Pseudomonadati</taxon>
        <taxon>Pseudomonadota</taxon>
        <taxon>Betaproteobacteria</taxon>
        <taxon>Rhodocyclales</taxon>
        <taxon>Rhodocyclaceae</taxon>
        <taxon>Propionivibrio</taxon>
    </lineage>
</organism>
<dbReference type="Gene3D" id="3.40.50.2020">
    <property type="match status" value="1"/>
</dbReference>
<reference evidence="4 5" key="1">
    <citation type="submission" date="2016-06" db="EMBL/GenBank/DDBJ databases">
        <authorList>
            <person name="Kjaerup R.B."/>
            <person name="Dalgaard T.S."/>
            <person name="Juul-Madsen H.R."/>
        </authorList>
    </citation>
    <scope>NUCLEOTIDE SEQUENCE [LARGE SCALE GENOMIC DNA]</scope>
    <source>
        <strain evidence="4">2</strain>
    </source>
</reference>
<evidence type="ECO:0000313" key="4">
    <source>
        <dbReference type="EMBL" id="SBT05006.1"/>
    </source>
</evidence>
<accession>A0A1A8XJZ3</accession>
<dbReference type="Proteomes" id="UP000199600">
    <property type="component" value="Unassembled WGS sequence"/>
</dbReference>